<feature type="region of interest" description="Disordered" evidence="3">
    <location>
        <begin position="351"/>
        <end position="372"/>
    </location>
</feature>
<protein>
    <recommendedName>
        <fullName evidence="2">Chitinase domain-containing protein 1</fullName>
    </recommendedName>
</protein>
<dbReference type="GO" id="GO:0016787">
    <property type="term" value="F:hydrolase activity"/>
    <property type="evidence" value="ECO:0007669"/>
    <property type="project" value="UniProtKB-KW"/>
</dbReference>
<sequence>MLRHLNTTTMLAAVIALLAVTAGFVNSQSVYSLHPSRSTILAASRRGPVEASNHTRNHPDLNVLAYVTPWHTDGYRLAEDYRGKLDTISPVWYTVDAGGDDYQRYRALGGPPSKDEVDWYKRLSQPAGNLSAVKIMPRFHLAPNDWSSDNFRHLLSHTIEGMGFAEAIVAEVMVRGYDGVVLETGAAWALKEPIRLLAERLHEEKKQLVVVFPPLRGDTPEANEIIMQGVSGLVSIADAIHVMTYDYLGQNGAAFEPPASLKQESILRKDGVRTWGPNTPLDWIERNIEGFNAPLEMPHDGFAGGFSPTYMDSSSSSGILSKLLVGVACYGYSYPIGWVDSEGKAQLVTPPTSPIASKDNNTEAQAASRAKAAEKEERRALYPVMPAVGSPFLHSELIDVLTNNKALIRRHDGSGENFIDYVKAREDGKTQVRPDGTEAPLAWYRRAIWPSPATIEARLDVVERNGAGGIALWDIGQGGDWLLHVL</sequence>
<dbReference type="SMART" id="SM00636">
    <property type="entry name" value="Glyco_18"/>
    <property type="match status" value="1"/>
</dbReference>
<dbReference type="GeneID" id="37030154"/>
<keyword evidence="7" id="KW-1185">Reference proteome</keyword>
<reference evidence="6 7" key="1">
    <citation type="journal article" date="2018" name="Mol. Biol. Evol.">
        <title>Broad Genomic Sampling Reveals a Smut Pathogenic Ancestry of the Fungal Clade Ustilaginomycotina.</title>
        <authorList>
            <person name="Kijpornyongpan T."/>
            <person name="Mondo S.J."/>
            <person name="Barry K."/>
            <person name="Sandor L."/>
            <person name="Lee J."/>
            <person name="Lipzen A."/>
            <person name="Pangilinan J."/>
            <person name="LaButti K."/>
            <person name="Hainaut M."/>
            <person name="Henrissat B."/>
            <person name="Grigoriev I.V."/>
            <person name="Spatafora J.W."/>
            <person name="Aime M.C."/>
        </authorList>
    </citation>
    <scope>NUCLEOTIDE SEQUENCE [LARGE SCALE GENOMIC DNA]</scope>
    <source>
        <strain evidence="6 7">MCA 5214</strain>
    </source>
</reference>
<dbReference type="PANTHER" id="PTHR46066:SF2">
    <property type="entry name" value="CHITINASE DOMAIN-CONTAINING PROTEIN 1"/>
    <property type="match status" value="1"/>
</dbReference>
<dbReference type="PANTHER" id="PTHR46066">
    <property type="entry name" value="CHITINASE DOMAIN-CONTAINING PROTEIN 1 FAMILY MEMBER"/>
    <property type="match status" value="1"/>
</dbReference>
<organism evidence="6 7">
    <name type="scientific">Jaminaea rosea</name>
    <dbReference type="NCBI Taxonomy" id="1569628"/>
    <lineage>
        <taxon>Eukaryota</taxon>
        <taxon>Fungi</taxon>
        <taxon>Dikarya</taxon>
        <taxon>Basidiomycota</taxon>
        <taxon>Ustilaginomycotina</taxon>
        <taxon>Exobasidiomycetes</taxon>
        <taxon>Microstromatales</taxon>
        <taxon>Microstromatales incertae sedis</taxon>
        <taxon>Jaminaea</taxon>
    </lineage>
</organism>
<dbReference type="OrthoDB" id="10254444at2759"/>
<proteinExistence type="inferred from homology"/>
<dbReference type="RefSeq" id="XP_025361405.1">
    <property type="nucleotide sequence ID" value="XM_025508331.1"/>
</dbReference>
<evidence type="ECO:0000256" key="4">
    <source>
        <dbReference type="SAM" id="SignalP"/>
    </source>
</evidence>
<dbReference type="GO" id="GO:0070492">
    <property type="term" value="F:oligosaccharide binding"/>
    <property type="evidence" value="ECO:0007669"/>
    <property type="project" value="TreeGrafter"/>
</dbReference>
<keyword evidence="6" id="KW-0378">Hydrolase</keyword>
<dbReference type="GO" id="GO:0012505">
    <property type="term" value="C:endomembrane system"/>
    <property type="evidence" value="ECO:0007669"/>
    <property type="project" value="TreeGrafter"/>
</dbReference>
<dbReference type="SUPFAM" id="SSF51445">
    <property type="entry name" value="(Trans)glycosidases"/>
    <property type="match status" value="1"/>
</dbReference>
<dbReference type="AlphaFoldDB" id="A0A316USE2"/>
<feature type="signal peptide" evidence="4">
    <location>
        <begin position="1"/>
        <end position="27"/>
    </location>
</feature>
<dbReference type="Gene3D" id="3.20.20.80">
    <property type="entry name" value="Glycosidases"/>
    <property type="match status" value="1"/>
</dbReference>
<evidence type="ECO:0000256" key="1">
    <source>
        <dbReference type="ARBA" id="ARBA00009336"/>
    </source>
</evidence>
<dbReference type="EMBL" id="KZ819670">
    <property type="protein sequence ID" value="PWN26793.1"/>
    <property type="molecule type" value="Genomic_DNA"/>
</dbReference>
<comment type="similarity">
    <text evidence="1">Belongs to the glycosyl hydrolase 18 family.</text>
</comment>
<dbReference type="GO" id="GO:0005975">
    <property type="term" value="P:carbohydrate metabolic process"/>
    <property type="evidence" value="ECO:0007669"/>
    <property type="project" value="InterPro"/>
</dbReference>
<dbReference type="InterPro" id="IPR011583">
    <property type="entry name" value="Chitinase_II/V-like_cat"/>
</dbReference>
<dbReference type="InterPro" id="IPR001223">
    <property type="entry name" value="Glyco_hydro18_cat"/>
</dbReference>
<evidence type="ECO:0000313" key="7">
    <source>
        <dbReference type="Proteomes" id="UP000245884"/>
    </source>
</evidence>
<gene>
    <name evidence="6" type="ORF">BDZ90DRAFT_261046</name>
</gene>
<dbReference type="GO" id="GO:0008061">
    <property type="term" value="F:chitin binding"/>
    <property type="evidence" value="ECO:0007669"/>
    <property type="project" value="InterPro"/>
</dbReference>
<evidence type="ECO:0000256" key="3">
    <source>
        <dbReference type="SAM" id="MobiDB-lite"/>
    </source>
</evidence>
<evidence type="ECO:0000256" key="2">
    <source>
        <dbReference type="ARBA" id="ARBA00040976"/>
    </source>
</evidence>
<keyword evidence="4" id="KW-0732">Signal</keyword>
<dbReference type="Proteomes" id="UP000245884">
    <property type="component" value="Unassembled WGS sequence"/>
</dbReference>
<evidence type="ECO:0000313" key="6">
    <source>
        <dbReference type="EMBL" id="PWN26793.1"/>
    </source>
</evidence>
<dbReference type="InterPro" id="IPR017853">
    <property type="entry name" value="GH"/>
</dbReference>
<dbReference type="STRING" id="1569628.A0A316USE2"/>
<accession>A0A316USE2</accession>
<feature type="chain" id="PRO_5016437295" description="Chitinase domain-containing protein 1" evidence="4">
    <location>
        <begin position="28"/>
        <end position="486"/>
    </location>
</feature>
<feature type="domain" description="Chitinase II/V-like catalytic" evidence="5">
    <location>
        <begin position="61"/>
        <end position="478"/>
    </location>
</feature>
<dbReference type="Pfam" id="PF00704">
    <property type="entry name" value="Glyco_hydro_18"/>
    <property type="match status" value="1"/>
</dbReference>
<name>A0A316USE2_9BASI</name>
<evidence type="ECO:0000259" key="5">
    <source>
        <dbReference type="SMART" id="SM00636"/>
    </source>
</evidence>